<dbReference type="RefSeq" id="WP_225945731.1">
    <property type="nucleotide sequence ID" value="NZ_JADBEB010000001.1"/>
</dbReference>
<dbReference type="Gene3D" id="1.10.1740.10">
    <property type="match status" value="1"/>
</dbReference>
<dbReference type="InterPro" id="IPR007627">
    <property type="entry name" value="RNA_pol_sigma70_r2"/>
</dbReference>
<dbReference type="GO" id="GO:0003677">
    <property type="term" value="F:DNA binding"/>
    <property type="evidence" value="ECO:0007669"/>
    <property type="project" value="InterPro"/>
</dbReference>
<evidence type="ECO:0000259" key="5">
    <source>
        <dbReference type="Pfam" id="PF04542"/>
    </source>
</evidence>
<evidence type="ECO:0000256" key="4">
    <source>
        <dbReference type="ARBA" id="ARBA00023163"/>
    </source>
</evidence>
<keyword evidence="8" id="KW-1185">Reference proteome</keyword>
<dbReference type="PANTHER" id="PTHR43133">
    <property type="entry name" value="RNA POLYMERASE ECF-TYPE SIGMA FACTO"/>
    <property type="match status" value="1"/>
</dbReference>
<dbReference type="Pfam" id="PF08281">
    <property type="entry name" value="Sigma70_r4_2"/>
    <property type="match status" value="1"/>
</dbReference>
<dbReference type="GO" id="GO:0006352">
    <property type="term" value="P:DNA-templated transcription initiation"/>
    <property type="evidence" value="ECO:0007669"/>
    <property type="project" value="InterPro"/>
</dbReference>
<keyword evidence="3" id="KW-0731">Sigma factor</keyword>
<evidence type="ECO:0000259" key="6">
    <source>
        <dbReference type="Pfam" id="PF08281"/>
    </source>
</evidence>
<accession>A0A927MAD6</accession>
<dbReference type="Pfam" id="PF04542">
    <property type="entry name" value="Sigma70_r2"/>
    <property type="match status" value="1"/>
</dbReference>
<gene>
    <name evidence="7" type="ORF">H4W31_005700</name>
</gene>
<dbReference type="SUPFAM" id="SSF88659">
    <property type="entry name" value="Sigma3 and sigma4 domains of RNA polymerase sigma factors"/>
    <property type="match status" value="1"/>
</dbReference>
<evidence type="ECO:0000313" key="8">
    <source>
        <dbReference type="Proteomes" id="UP000649753"/>
    </source>
</evidence>
<keyword evidence="4" id="KW-0804">Transcription</keyword>
<dbReference type="PANTHER" id="PTHR43133:SF25">
    <property type="entry name" value="RNA POLYMERASE SIGMA FACTOR RFAY-RELATED"/>
    <property type="match status" value="1"/>
</dbReference>
<evidence type="ECO:0000313" key="7">
    <source>
        <dbReference type="EMBL" id="MBE1490062.1"/>
    </source>
</evidence>
<comment type="caution">
    <text evidence="7">The sequence shown here is derived from an EMBL/GenBank/DDBJ whole genome shotgun (WGS) entry which is preliminary data.</text>
</comment>
<evidence type="ECO:0000256" key="3">
    <source>
        <dbReference type="ARBA" id="ARBA00023082"/>
    </source>
</evidence>
<dbReference type="InterPro" id="IPR013325">
    <property type="entry name" value="RNA_pol_sigma_r2"/>
</dbReference>
<dbReference type="CDD" id="cd06171">
    <property type="entry name" value="Sigma70_r4"/>
    <property type="match status" value="1"/>
</dbReference>
<feature type="domain" description="RNA polymerase sigma-70 region 2" evidence="5">
    <location>
        <begin position="18"/>
        <end position="88"/>
    </location>
</feature>
<reference evidence="7" key="1">
    <citation type="submission" date="2020-10" db="EMBL/GenBank/DDBJ databases">
        <title>Sequencing the genomes of 1000 actinobacteria strains.</title>
        <authorList>
            <person name="Klenk H.-P."/>
        </authorList>
    </citation>
    <scope>NUCLEOTIDE SEQUENCE</scope>
    <source>
        <strain evidence="7">DSM 46832</strain>
    </source>
</reference>
<dbReference type="InterPro" id="IPR013324">
    <property type="entry name" value="RNA_pol_sigma_r3/r4-like"/>
</dbReference>
<dbReference type="Proteomes" id="UP000649753">
    <property type="component" value="Unassembled WGS sequence"/>
</dbReference>
<dbReference type="InterPro" id="IPR013249">
    <property type="entry name" value="RNA_pol_sigma70_r4_t2"/>
</dbReference>
<dbReference type="NCBIfam" id="TIGR02937">
    <property type="entry name" value="sigma70-ECF"/>
    <property type="match status" value="1"/>
</dbReference>
<dbReference type="EMBL" id="JADBEB010000001">
    <property type="protein sequence ID" value="MBE1490062.1"/>
    <property type="molecule type" value="Genomic_DNA"/>
</dbReference>
<evidence type="ECO:0000256" key="1">
    <source>
        <dbReference type="ARBA" id="ARBA00010641"/>
    </source>
</evidence>
<dbReference type="Gene3D" id="1.10.10.10">
    <property type="entry name" value="Winged helix-like DNA-binding domain superfamily/Winged helix DNA-binding domain"/>
    <property type="match status" value="1"/>
</dbReference>
<evidence type="ECO:0000256" key="2">
    <source>
        <dbReference type="ARBA" id="ARBA00023015"/>
    </source>
</evidence>
<name>A0A927MAD6_9ACTN</name>
<dbReference type="InterPro" id="IPR014284">
    <property type="entry name" value="RNA_pol_sigma-70_dom"/>
</dbReference>
<sequence>MSMRARVHAGDPDAFRELFDEHVRSVYNHAFRLAGTWSVAEDVVSLTFLEAWRLRDRVDVDAEGGSLRPWLLGIATNVARNVRRAARRYDGVLARLPREEVVPDFADEVTNRINDRERLALVRTALEALRKPEREVLALCVWSGLDYAEAAEALGVPVGTVRSRLSRARKKLQKLVATGKLRPPEENREPVPGPGQVIGDREIAVLLAQENAR</sequence>
<proteinExistence type="inferred from homology"/>
<feature type="domain" description="RNA polymerase sigma factor 70 region 4 type 2" evidence="6">
    <location>
        <begin position="121"/>
        <end position="172"/>
    </location>
</feature>
<dbReference type="AlphaFoldDB" id="A0A927MAD6"/>
<dbReference type="InterPro" id="IPR039425">
    <property type="entry name" value="RNA_pol_sigma-70-like"/>
</dbReference>
<organism evidence="7 8">
    <name type="scientific">Plantactinospora soyae</name>
    <dbReference type="NCBI Taxonomy" id="1544732"/>
    <lineage>
        <taxon>Bacteria</taxon>
        <taxon>Bacillati</taxon>
        <taxon>Actinomycetota</taxon>
        <taxon>Actinomycetes</taxon>
        <taxon>Micromonosporales</taxon>
        <taxon>Micromonosporaceae</taxon>
        <taxon>Plantactinospora</taxon>
    </lineage>
</organism>
<dbReference type="SUPFAM" id="SSF88946">
    <property type="entry name" value="Sigma2 domain of RNA polymerase sigma factors"/>
    <property type="match status" value="1"/>
</dbReference>
<keyword evidence="2" id="KW-0805">Transcription regulation</keyword>
<protein>
    <submittedName>
        <fullName evidence="7">RNA polymerase sigma-70 factor (ECF subfamily)</fullName>
    </submittedName>
</protein>
<dbReference type="GO" id="GO:0016987">
    <property type="term" value="F:sigma factor activity"/>
    <property type="evidence" value="ECO:0007669"/>
    <property type="project" value="UniProtKB-KW"/>
</dbReference>
<comment type="similarity">
    <text evidence="1">Belongs to the sigma-70 factor family. ECF subfamily.</text>
</comment>
<dbReference type="InterPro" id="IPR036388">
    <property type="entry name" value="WH-like_DNA-bd_sf"/>
</dbReference>